<dbReference type="FunFam" id="2.40.420.20:FF:000001">
    <property type="entry name" value="Efflux RND transporter periplasmic adaptor subunit"/>
    <property type="match status" value="1"/>
</dbReference>
<dbReference type="InterPro" id="IPR006143">
    <property type="entry name" value="RND_pump_MFP"/>
</dbReference>
<dbReference type="PANTHER" id="PTHR30158">
    <property type="entry name" value="ACRA/E-RELATED COMPONENT OF DRUG EFFLUX TRANSPORTER"/>
    <property type="match status" value="1"/>
</dbReference>
<evidence type="ECO:0000256" key="2">
    <source>
        <dbReference type="ARBA" id="ARBA00009477"/>
    </source>
</evidence>
<dbReference type="GO" id="GO:0046677">
    <property type="term" value="P:response to antibiotic"/>
    <property type="evidence" value="ECO:0007669"/>
    <property type="project" value="TreeGrafter"/>
</dbReference>
<dbReference type="FunFam" id="1.10.287.470:FF:000002">
    <property type="entry name" value="Efflux RND transporter periplasmic adaptor subunit"/>
    <property type="match status" value="1"/>
</dbReference>
<feature type="domain" description="Multidrug resistance protein MdtA-like barrel-sandwich hybrid" evidence="5">
    <location>
        <begin position="111"/>
        <end position="254"/>
    </location>
</feature>
<comment type="similarity">
    <text evidence="2">Belongs to the membrane fusion protein (MFP) (TC 8.A.1) family.</text>
</comment>
<feature type="domain" description="Multidrug resistance protein MdtA-like alpha-helical hairpin" evidence="4">
    <location>
        <begin position="152"/>
        <end position="221"/>
    </location>
</feature>
<comment type="subcellular location">
    <subcellularLocation>
        <location evidence="1">Cell envelope</location>
    </subcellularLocation>
</comment>
<dbReference type="InterPro" id="IPR058624">
    <property type="entry name" value="MdtA-like_HH"/>
</dbReference>
<evidence type="ECO:0000259" key="5">
    <source>
        <dbReference type="Pfam" id="PF25917"/>
    </source>
</evidence>
<feature type="compositionally biased region" description="Gly residues" evidence="3">
    <location>
        <begin position="432"/>
        <end position="444"/>
    </location>
</feature>
<dbReference type="Gene3D" id="2.40.30.170">
    <property type="match status" value="1"/>
</dbReference>
<dbReference type="GO" id="GO:0022857">
    <property type="term" value="F:transmembrane transporter activity"/>
    <property type="evidence" value="ECO:0007669"/>
    <property type="project" value="InterPro"/>
</dbReference>
<dbReference type="SUPFAM" id="SSF111369">
    <property type="entry name" value="HlyD-like secretion proteins"/>
    <property type="match status" value="1"/>
</dbReference>
<evidence type="ECO:0000259" key="6">
    <source>
        <dbReference type="Pfam" id="PF25944"/>
    </source>
</evidence>
<protein>
    <submittedName>
        <fullName evidence="8">Efflux transporter, RND family, MFP subunit</fullName>
    </submittedName>
</protein>
<feature type="domain" description="Multidrug resistance protein MdtA-like C-terminal permuted SH3" evidence="7">
    <location>
        <begin position="352"/>
        <end position="413"/>
    </location>
</feature>
<dbReference type="Gene3D" id="2.40.50.100">
    <property type="match status" value="1"/>
</dbReference>
<dbReference type="Pfam" id="PF25967">
    <property type="entry name" value="RND-MFP_C"/>
    <property type="match status" value="1"/>
</dbReference>
<dbReference type="Gene3D" id="1.10.287.470">
    <property type="entry name" value="Helix hairpin bin"/>
    <property type="match status" value="1"/>
</dbReference>
<reference evidence="8" key="1">
    <citation type="submission" date="2009-06" db="EMBL/GenBank/DDBJ databases">
        <title>Complete sequence chromosome 1 of Ralstonia pickettii 12D.</title>
        <authorList>
            <consortium name="US DOE Joint Genome Institute"/>
            <person name="Lucas S."/>
            <person name="Copeland A."/>
            <person name="Lapidus A."/>
            <person name="Glavina del Rio T."/>
            <person name="Dalin E."/>
            <person name="Tice H."/>
            <person name="Bruce D."/>
            <person name="Goodwin L."/>
            <person name="Pitluck S."/>
            <person name="Sims D."/>
            <person name="Meincke L."/>
            <person name="Brettin T."/>
            <person name="Detter J.C."/>
            <person name="Han C."/>
            <person name="Larimer F."/>
            <person name="Land M."/>
            <person name="Hauser L."/>
            <person name="Kyrpides N."/>
            <person name="Ovchinnikova G."/>
            <person name="Marsh T."/>
            <person name="Richardson P."/>
        </authorList>
    </citation>
    <scope>NUCLEOTIDE SEQUENCE [LARGE SCALE GENOMIC DNA]</scope>
    <source>
        <strain evidence="8">12D</strain>
    </source>
</reference>
<dbReference type="STRING" id="428406.Rpic12D_3422"/>
<feature type="region of interest" description="Disordered" evidence="3">
    <location>
        <begin position="421"/>
        <end position="469"/>
    </location>
</feature>
<dbReference type="PANTHER" id="PTHR30158:SF3">
    <property type="entry name" value="MULTIDRUG EFFLUX PUMP SUBUNIT ACRA-RELATED"/>
    <property type="match status" value="1"/>
</dbReference>
<dbReference type="Pfam" id="PF25917">
    <property type="entry name" value="BSH_RND"/>
    <property type="match status" value="1"/>
</dbReference>
<proteinExistence type="inferred from homology"/>
<evidence type="ECO:0000259" key="7">
    <source>
        <dbReference type="Pfam" id="PF25967"/>
    </source>
</evidence>
<name>C6BIL3_RALP1</name>
<dbReference type="InterPro" id="IPR058626">
    <property type="entry name" value="MdtA-like_b-barrel"/>
</dbReference>
<organism evidence="8">
    <name type="scientific">Ralstonia pickettii (strain 12D)</name>
    <dbReference type="NCBI Taxonomy" id="428406"/>
    <lineage>
        <taxon>Bacteria</taxon>
        <taxon>Pseudomonadati</taxon>
        <taxon>Pseudomonadota</taxon>
        <taxon>Betaproteobacteria</taxon>
        <taxon>Burkholderiales</taxon>
        <taxon>Burkholderiaceae</taxon>
        <taxon>Ralstonia</taxon>
    </lineage>
</organism>
<dbReference type="InterPro" id="IPR058625">
    <property type="entry name" value="MdtA-like_BSH"/>
</dbReference>
<gene>
    <name evidence="8" type="ordered locus">Rpic12D_3422</name>
</gene>
<evidence type="ECO:0000256" key="1">
    <source>
        <dbReference type="ARBA" id="ARBA00004196"/>
    </source>
</evidence>
<dbReference type="Pfam" id="PF25944">
    <property type="entry name" value="Beta-barrel_RND"/>
    <property type="match status" value="1"/>
</dbReference>
<feature type="domain" description="Multidrug resistance protein MdtA-like beta-barrel" evidence="6">
    <location>
        <begin position="258"/>
        <end position="347"/>
    </location>
</feature>
<evidence type="ECO:0000313" key="8">
    <source>
        <dbReference type="EMBL" id="ACS64686.1"/>
    </source>
</evidence>
<evidence type="ECO:0000259" key="4">
    <source>
        <dbReference type="Pfam" id="PF25876"/>
    </source>
</evidence>
<dbReference type="GO" id="GO:0005886">
    <property type="term" value="C:plasma membrane"/>
    <property type="evidence" value="ECO:0007669"/>
    <property type="project" value="UniProtKB-SubCell"/>
</dbReference>
<dbReference type="EMBL" id="CP001644">
    <property type="protein sequence ID" value="ACS64686.1"/>
    <property type="molecule type" value="Genomic_DNA"/>
</dbReference>
<dbReference type="Gene3D" id="2.40.420.20">
    <property type="match status" value="1"/>
</dbReference>
<dbReference type="Pfam" id="PF25876">
    <property type="entry name" value="HH_MFP_RND"/>
    <property type="match status" value="1"/>
</dbReference>
<dbReference type="InterPro" id="IPR058627">
    <property type="entry name" value="MdtA-like_C"/>
</dbReference>
<dbReference type="HOGENOM" id="CLU_018816_2_1_4"/>
<dbReference type="AlphaFoldDB" id="C6BIL3"/>
<dbReference type="NCBIfam" id="TIGR01730">
    <property type="entry name" value="RND_mfp"/>
    <property type="match status" value="1"/>
</dbReference>
<accession>C6BIL3</accession>
<sequence length="469" mass="48695">MPPDAASIGRFRFLCFFGFADGLLASHSFARRRGTRHSAYRHMGSSMTNTRRYHQLAAAAFMVVALAACGNKQAQGPGGAGMPPTEVGVVTVQPHSVGLTSELPGRLEATRVAQVRARVAGIVLKRTYAEGSDVKAGQQLFQIDPAQYRASLDSAKAQLARSEATQTQAQLKAERYKPLVATNAISKQDYDDATAAAKQATADVAAARAAVETAKLNVGYASVTSPISGRAGLAQVTEGALVGQGEATLLTTVQQIDPIYLTFTQSSTEVMRLQQALKDGKLAKAGGDAAKVTLVTEDGRAYAQTGKLYFSDLTVDPATGTITLRAIVPNADRTLLPGMYVRARLEQAVDEQAITVPQQAVTRSPDGASVMVVDEKGMAAVRQVQADRSTGTEWIVSSGLKAGDKVIVDGLQKVRPGAPVKAVPWQPMSAGQGKGSQGQGGQGSGAAPVPAASAPAASTPAASAPAAKQ</sequence>
<dbReference type="KEGG" id="rpf:Rpic12D_3422"/>
<feature type="compositionally biased region" description="Low complexity" evidence="3">
    <location>
        <begin position="445"/>
        <end position="469"/>
    </location>
</feature>
<evidence type="ECO:0000256" key="3">
    <source>
        <dbReference type="SAM" id="MobiDB-lite"/>
    </source>
</evidence>